<sequence>MLSKLPSTKFASVYESLPADVQQELVDNHLIPLLNHVEKNRSKMVLARAAELKARHTGMPTLDLRSKRIEVNALLDELHRDAKRSFVKERSQRHELLNEIVDSLTDWLNDIWSVVYEHNVNFVQAHKCLLFIAGTLEHISSGRSSCKCSFTNMYVNVTLKAKSGKRVKTFELNGAQNIDMILQFIWRDLFLSMLATNGPRHIGQIPSMLDDIEELLGWRALERVLYGGRKCPHDVDDEEDESEWESASMFESDLDDRDEGDDEDEDEYDYDEVFDDMVDGPTRARHWSSRISNQMSKLREHIQDVLMAIFKVAPSRSLYQALSIMSTTPDLMDSQLLARLHAVAASCSETFVAALDIYSYVEDSEAIIDLLDHYPHLLRPRDALTLQGAVSVLGRSAFYQQRALQIIEKELLNTARELGAALLSSFSQLDAPANQAELQQILKLRHAAPGRHDRIEEWVDAVSTPGQNTPGPMAFAAMMMGLPVPNMDAAEEADPLGYLDFDPTDPDLEDIREEFRPKLKQRIEGWTTSALLIKNGQAVLVAVVSEVNDMMPFLQARDIVDEIVGRLADRPSKHFVCDGLDALMQFVKHHRKMAPVKSSSRQRKTAAGPSAGGFTPPVLAEPSSLDDVD</sequence>
<dbReference type="EMBL" id="KV427605">
    <property type="protein sequence ID" value="KZT13272.1"/>
    <property type="molecule type" value="Genomic_DNA"/>
</dbReference>
<organism evidence="2 3">
    <name type="scientific">Laetiporus sulphureus 93-53</name>
    <dbReference type="NCBI Taxonomy" id="1314785"/>
    <lineage>
        <taxon>Eukaryota</taxon>
        <taxon>Fungi</taxon>
        <taxon>Dikarya</taxon>
        <taxon>Basidiomycota</taxon>
        <taxon>Agaricomycotina</taxon>
        <taxon>Agaricomycetes</taxon>
        <taxon>Polyporales</taxon>
        <taxon>Laetiporus</taxon>
    </lineage>
</organism>
<dbReference type="Proteomes" id="UP000076871">
    <property type="component" value="Unassembled WGS sequence"/>
</dbReference>
<feature type="compositionally biased region" description="Acidic residues" evidence="1">
    <location>
        <begin position="235"/>
        <end position="244"/>
    </location>
</feature>
<name>A0A165IM61_9APHY</name>
<dbReference type="AlphaFoldDB" id="A0A165IM61"/>
<evidence type="ECO:0000313" key="2">
    <source>
        <dbReference type="EMBL" id="KZT13272.1"/>
    </source>
</evidence>
<keyword evidence="3" id="KW-1185">Reference proteome</keyword>
<feature type="compositionally biased region" description="Acidic residues" evidence="1">
    <location>
        <begin position="252"/>
        <end position="269"/>
    </location>
</feature>
<dbReference type="GeneID" id="63822440"/>
<feature type="region of interest" description="Disordered" evidence="1">
    <location>
        <begin position="593"/>
        <end position="629"/>
    </location>
</feature>
<dbReference type="RefSeq" id="XP_040770782.1">
    <property type="nucleotide sequence ID" value="XM_040905410.1"/>
</dbReference>
<feature type="region of interest" description="Disordered" evidence="1">
    <location>
        <begin position="232"/>
        <end position="269"/>
    </location>
</feature>
<accession>A0A165IM61</accession>
<evidence type="ECO:0000256" key="1">
    <source>
        <dbReference type="SAM" id="MobiDB-lite"/>
    </source>
</evidence>
<dbReference type="OrthoDB" id="2742205at2759"/>
<dbReference type="InParanoid" id="A0A165IM61"/>
<feature type="compositionally biased region" description="Basic residues" evidence="1">
    <location>
        <begin position="593"/>
        <end position="604"/>
    </location>
</feature>
<proteinExistence type="predicted"/>
<reference evidence="2 3" key="1">
    <citation type="journal article" date="2016" name="Mol. Biol. Evol.">
        <title>Comparative Genomics of Early-Diverging Mushroom-Forming Fungi Provides Insights into the Origins of Lignocellulose Decay Capabilities.</title>
        <authorList>
            <person name="Nagy L.G."/>
            <person name="Riley R."/>
            <person name="Tritt A."/>
            <person name="Adam C."/>
            <person name="Daum C."/>
            <person name="Floudas D."/>
            <person name="Sun H."/>
            <person name="Yadav J.S."/>
            <person name="Pangilinan J."/>
            <person name="Larsson K.H."/>
            <person name="Matsuura K."/>
            <person name="Barry K."/>
            <person name="Labutti K."/>
            <person name="Kuo R."/>
            <person name="Ohm R.A."/>
            <person name="Bhattacharya S.S."/>
            <person name="Shirouzu T."/>
            <person name="Yoshinaga Y."/>
            <person name="Martin F.M."/>
            <person name="Grigoriev I.V."/>
            <person name="Hibbett D.S."/>
        </authorList>
    </citation>
    <scope>NUCLEOTIDE SEQUENCE [LARGE SCALE GENOMIC DNA]</scope>
    <source>
        <strain evidence="2 3">93-53</strain>
    </source>
</reference>
<protein>
    <submittedName>
        <fullName evidence="2">Uncharacterized protein</fullName>
    </submittedName>
</protein>
<dbReference type="STRING" id="1314785.A0A165IM61"/>
<gene>
    <name evidence="2" type="ORF">LAESUDRAFT_669733</name>
</gene>
<evidence type="ECO:0000313" key="3">
    <source>
        <dbReference type="Proteomes" id="UP000076871"/>
    </source>
</evidence>